<evidence type="ECO:0008006" key="3">
    <source>
        <dbReference type="Google" id="ProtNLM"/>
    </source>
</evidence>
<name>A0ABV5WKT7_9BACI</name>
<dbReference type="InterPro" id="IPR011050">
    <property type="entry name" value="Pectin_lyase_fold/virulence"/>
</dbReference>
<accession>A0ABV5WKT7</accession>
<dbReference type="InterPro" id="IPR006626">
    <property type="entry name" value="PbH1"/>
</dbReference>
<comment type="caution">
    <text evidence="1">The sequence shown here is derived from an EMBL/GenBank/DDBJ whole genome shotgun (WGS) entry which is preliminary data.</text>
</comment>
<gene>
    <name evidence="1" type="ORF">ACFFMS_21975</name>
</gene>
<dbReference type="SUPFAM" id="SSF51126">
    <property type="entry name" value="Pectin lyase-like"/>
    <property type="match status" value="1"/>
</dbReference>
<dbReference type="SMART" id="SM00710">
    <property type="entry name" value="PbH1"/>
    <property type="match status" value="5"/>
</dbReference>
<organism evidence="1 2">
    <name type="scientific">Ectobacillus funiculus</name>
    <dbReference type="NCBI Taxonomy" id="137993"/>
    <lineage>
        <taxon>Bacteria</taxon>
        <taxon>Bacillati</taxon>
        <taxon>Bacillota</taxon>
        <taxon>Bacilli</taxon>
        <taxon>Bacillales</taxon>
        <taxon>Bacillaceae</taxon>
        <taxon>Ectobacillus</taxon>
    </lineage>
</organism>
<proteinExistence type="predicted"/>
<dbReference type="EMBL" id="JBHMAF010000180">
    <property type="protein sequence ID" value="MFB9760946.1"/>
    <property type="molecule type" value="Genomic_DNA"/>
</dbReference>
<dbReference type="RefSeq" id="WP_379951219.1">
    <property type="nucleotide sequence ID" value="NZ_JBHMAF010000180.1"/>
</dbReference>
<reference evidence="1 2" key="1">
    <citation type="submission" date="2024-09" db="EMBL/GenBank/DDBJ databases">
        <authorList>
            <person name="Sun Q."/>
            <person name="Mori K."/>
        </authorList>
    </citation>
    <scope>NUCLEOTIDE SEQUENCE [LARGE SCALE GENOMIC DNA]</scope>
    <source>
        <strain evidence="1 2">JCM 11201</strain>
    </source>
</reference>
<evidence type="ECO:0000313" key="1">
    <source>
        <dbReference type="EMBL" id="MFB9760946.1"/>
    </source>
</evidence>
<dbReference type="Proteomes" id="UP001589609">
    <property type="component" value="Unassembled WGS sequence"/>
</dbReference>
<dbReference type="InterPro" id="IPR012334">
    <property type="entry name" value="Pectin_lyas_fold"/>
</dbReference>
<dbReference type="Gene3D" id="2.160.20.10">
    <property type="entry name" value="Single-stranded right-handed beta-helix, Pectin lyase-like"/>
    <property type="match status" value="1"/>
</dbReference>
<sequence length="356" mass="39957">MKKILFVLLITACFVVLLQQWKPLAEKVQEKEGPAEKPFEETSKLLEQNYKIITVSFPKKSDPSKQIQKALNLAKKSKIPIKVIIPEGSYTLKKALHIYSNTWLYTSPNTVFHKANTHKEIMLLNGDFKVSYKGYDGNSNIIVDGGIWDAAGKDKVWTPSVFGFAHGRNILIQNTVIKNIVGGHAIDSAGNKDVIIKNNKFLGFYGAGDEPYIEAIQIDGMISKKAFRRFGTVDFTVTKNIRIEDNYFGNSHVKGMKPWGVGVGSHSTALASPYSNIQILNNTFEGMTYAAVRGHNWENTLVKGNRFIDCAMGVRIDKFGSYYTVDGKHHITNGKFITSQFKVESNVFIETDKKYK</sequence>
<evidence type="ECO:0000313" key="2">
    <source>
        <dbReference type="Proteomes" id="UP001589609"/>
    </source>
</evidence>
<protein>
    <recommendedName>
        <fullName evidence="3">Right handed beta helix domain-containing protein</fullName>
    </recommendedName>
</protein>
<keyword evidence="2" id="KW-1185">Reference proteome</keyword>